<gene>
    <name evidence="1" type="ORF">PGLA_00935</name>
</gene>
<evidence type="ECO:0008006" key="3">
    <source>
        <dbReference type="Google" id="ProtNLM"/>
    </source>
</evidence>
<protein>
    <recommendedName>
        <fullName evidence="3">GIY-YIG domain-containing protein</fullName>
    </recommendedName>
</protein>
<dbReference type="OrthoDB" id="5041894at2"/>
<dbReference type="RefSeq" id="WP_068527388.1">
    <property type="nucleotide sequence ID" value="NZ_LVJH01000002.1"/>
</dbReference>
<accession>A0A168NPB5</accession>
<dbReference type="EMBL" id="LVJH01000002">
    <property type="protein sequence ID" value="OAB45994.1"/>
    <property type="molecule type" value="Genomic_DNA"/>
</dbReference>
<evidence type="ECO:0000313" key="1">
    <source>
        <dbReference type="EMBL" id="OAB45994.1"/>
    </source>
</evidence>
<dbReference type="Proteomes" id="UP000076967">
    <property type="component" value="Unassembled WGS sequence"/>
</dbReference>
<sequence length="232" mass="27442">MNTHFGVKVLNKEGGYKLTADNYVKTSDKDNATSFEESKLKLEKVMTRFDLNMKYFKSLSREKFNEELDKFVASNKFYEIKDLNSVAGIYGHYVMVLDEYCQVYIGTASRNDGIKQRIPQHWREKISLARLDGGECGSLHIDSFRAKDTTRIFVWRDDECTFFEDYTFNELWEGRLVAQFPIDYCLNSVMNNIPKEFFHQRMRDRDLRDLKVYGKSHRTELLSRHDQRSTSE</sequence>
<dbReference type="STRING" id="494026.PGLA_00935"/>
<keyword evidence="2" id="KW-1185">Reference proteome</keyword>
<organism evidence="1 2">
    <name type="scientific">Paenibacillus glacialis</name>
    <dbReference type="NCBI Taxonomy" id="494026"/>
    <lineage>
        <taxon>Bacteria</taxon>
        <taxon>Bacillati</taxon>
        <taxon>Bacillota</taxon>
        <taxon>Bacilli</taxon>
        <taxon>Bacillales</taxon>
        <taxon>Paenibacillaceae</taxon>
        <taxon>Paenibacillus</taxon>
    </lineage>
</organism>
<evidence type="ECO:0000313" key="2">
    <source>
        <dbReference type="Proteomes" id="UP000076967"/>
    </source>
</evidence>
<reference evidence="1 2" key="1">
    <citation type="submission" date="2016-03" db="EMBL/GenBank/DDBJ databases">
        <title>Draft genome sequence of Paenibacillus glacialis DSM 22343.</title>
        <authorList>
            <person name="Shin S.-K."/>
            <person name="Yi H."/>
        </authorList>
    </citation>
    <scope>NUCLEOTIDE SEQUENCE [LARGE SCALE GENOMIC DNA]</scope>
    <source>
        <strain evidence="1 2">DSM 22343</strain>
    </source>
</reference>
<comment type="caution">
    <text evidence="1">The sequence shown here is derived from an EMBL/GenBank/DDBJ whole genome shotgun (WGS) entry which is preliminary data.</text>
</comment>
<proteinExistence type="predicted"/>
<dbReference type="AlphaFoldDB" id="A0A168NPB5"/>
<name>A0A168NPB5_9BACL</name>